<evidence type="ECO:0000313" key="2">
    <source>
        <dbReference type="EMBL" id="TQE96277.1"/>
    </source>
</evidence>
<keyword evidence="1" id="KW-0812">Transmembrane</keyword>
<feature type="transmembrane region" description="Helical" evidence="1">
    <location>
        <begin position="210"/>
        <end position="230"/>
    </location>
</feature>
<keyword evidence="1" id="KW-1133">Transmembrane helix</keyword>
<feature type="transmembrane region" description="Helical" evidence="1">
    <location>
        <begin position="236"/>
        <end position="253"/>
    </location>
</feature>
<evidence type="ECO:0000313" key="3">
    <source>
        <dbReference type="Proteomes" id="UP000315400"/>
    </source>
</evidence>
<name>A0A540VHN3_9GAMM</name>
<dbReference type="Proteomes" id="UP000315400">
    <property type="component" value="Unassembled WGS sequence"/>
</dbReference>
<protein>
    <submittedName>
        <fullName evidence="2">Uncharacterized protein</fullName>
    </submittedName>
</protein>
<evidence type="ECO:0000256" key="1">
    <source>
        <dbReference type="SAM" id="Phobius"/>
    </source>
</evidence>
<dbReference type="AlphaFoldDB" id="A0A540VHN3"/>
<sequence>MSTSTYQDGLTIVTRIVDGEMEALRSSLQAIEDDIEANPYVPFRQFETIHFARWVVFDAAMDAQGRPTPAQLVFSSNVDEPVAAHLDELYDKGLAGLNHVYRHCVGYPPSGERTREHVLAYLRQHEIGYNTLYGGTRGRTMRQIRQEAELRDHLQQFLDEKIEADPGFREQAPEDIRRALQAFVRAQPALAWTQKGSSHQPRWWPRVRDGWFFGAILLLVILPVVAGLWAGALAGAGVLLGMMLLGVGAGLTLQRKERRDEQYPPETDFAHVRTLAMREDRIVQNQMSSVTNVKPGWFRWALLALVLRVIDLAGRYIYTNGRLGTIPSIHYARWVLIDGGRRLVFFSNFDGSWENYLGDFIDKAATGLTAVWSNTYGFPRTRRLIQEGATDEQRFKAYARNSQVVTNVWYSAYKRLSVQNINNNSLIRRGLFGSQTRAETEAWLQRF</sequence>
<gene>
    <name evidence="2" type="ORF">FKY71_16680</name>
</gene>
<proteinExistence type="predicted"/>
<comment type="caution">
    <text evidence="2">The sequence shown here is derived from an EMBL/GenBank/DDBJ whole genome shotgun (WGS) entry which is preliminary data.</text>
</comment>
<dbReference type="EMBL" id="VIFK01000348">
    <property type="protein sequence ID" value="TQE96277.1"/>
    <property type="molecule type" value="Genomic_DNA"/>
</dbReference>
<reference evidence="2 3" key="1">
    <citation type="submission" date="2019-06" db="EMBL/GenBank/DDBJ databases">
        <title>Metagenome assembled Genome of Spiribacter salinus SL48-SHIP from the microbial mat of Salt Lake 48 (Novosibirsk region, Russia).</title>
        <authorList>
            <person name="Shipova A."/>
            <person name="Rozanov A.S."/>
            <person name="Bryanskaya A.V."/>
            <person name="Peltek S.E."/>
        </authorList>
    </citation>
    <scope>NUCLEOTIDE SEQUENCE [LARGE SCALE GENOMIC DNA]</scope>
    <source>
        <strain evidence="2">SL48-SHIP-2</strain>
    </source>
</reference>
<accession>A0A540VHN3</accession>
<organism evidence="2 3">
    <name type="scientific">Spiribacter salinus</name>
    <dbReference type="NCBI Taxonomy" id="1335746"/>
    <lineage>
        <taxon>Bacteria</taxon>
        <taxon>Pseudomonadati</taxon>
        <taxon>Pseudomonadota</taxon>
        <taxon>Gammaproteobacteria</taxon>
        <taxon>Chromatiales</taxon>
        <taxon>Ectothiorhodospiraceae</taxon>
        <taxon>Spiribacter</taxon>
    </lineage>
</organism>
<keyword evidence="1" id="KW-0472">Membrane</keyword>